<dbReference type="PATRIC" id="fig|1269275.4.peg.709"/>
<name>S6G5R7_ANAPH</name>
<evidence type="ECO:0000256" key="1">
    <source>
        <dbReference type="SAM" id="Phobius"/>
    </source>
</evidence>
<proteinExistence type="predicted"/>
<dbReference type="Proteomes" id="UP000053165">
    <property type="component" value="Unassembled WGS sequence"/>
</dbReference>
<evidence type="ECO:0000313" key="3">
    <source>
        <dbReference type="Proteomes" id="UP000053165"/>
    </source>
</evidence>
<accession>S6G5R7</accession>
<dbReference type="EMBL" id="APHI01000002">
    <property type="protein sequence ID" value="EOA62179.1"/>
    <property type="molecule type" value="Genomic_DNA"/>
</dbReference>
<sequence length="80" mass="9367">MHEKIRFLCLRWQASPTLLNPLTVLLYWCICKICIGVTFWKAICIIAGLSRDRIFMRMEGSYALFLILGFVKLKGLYDCF</sequence>
<keyword evidence="1" id="KW-1133">Transmembrane helix</keyword>
<reference evidence="2 3" key="1">
    <citation type="submission" date="2013-03" db="EMBL/GenBank/DDBJ databases">
        <title>Genome sequence of Anaplasma phagocytophilum strain CRT38.</title>
        <authorList>
            <person name="Felsheim R.F."/>
            <person name="Kurtti T.J."/>
            <person name="Munderloh U.G."/>
        </authorList>
    </citation>
    <scope>NUCLEOTIDE SEQUENCE [LARGE SCALE GENOMIC DNA]</scope>
    <source>
        <strain evidence="2 3">CRT38</strain>
    </source>
</reference>
<keyword evidence="1" id="KW-0812">Transmembrane</keyword>
<evidence type="ECO:0000313" key="2">
    <source>
        <dbReference type="EMBL" id="EOA62179.1"/>
    </source>
</evidence>
<feature type="transmembrane region" description="Helical" evidence="1">
    <location>
        <begin position="25"/>
        <end position="49"/>
    </location>
</feature>
<keyword evidence="1" id="KW-0472">Membrane</keyword>
<organism evidence="2 3">
    <name type="scientific">Anaplasma phagocytophilum str. CRT38</name>
    <dbReference type="NCBI Taxonomy" id="1269275"/>
    <lineage>
        <taxon>Bacteria</taxon>
        <taxon>Pseudomonadati</taxon>
        <taxon>Pseudomonadota</taxon>
        <taxon>Alphaproteobacteria</taxon>
        <taxon>Rickettsiales</taxon>
        <taxon>Anaplasmataceae</taxon>
        <taxon>Anaplasma</taxon>
        <taxon>phagocytophilum group</taxon>
    </lineage>
</organism>
<protein>
    <submittedName>
        <fullName evidence="2">Uncharacterized protein</fullName>
    </submittedName>
</protein>
<dbReference type="AlphaFoldDB" id="S6G5R7"/>
<comment type="caution">
    <text evidence="2">The sequence shown here is derived from an EMBL/GenBank/DDBJ whole genome shotgun (WGS) entry which is preliminary data.</text>
</comment>
<gene>
    <name evidence="2" type="ORF">CRT38_02897</name>
</gene>